<dbReference type="EC" id="2.7.1.67" evidence="3"/>
<evidence type="ECO:0000259" key="8">
    <source>
        <dbReference type="PROSITE" id="PS50290"/>
    </source>
</evidence>
<dbReference type="PANTHER" id="PTHR10048">
    <property type="entry name" value="PHOSPHATIDYLINOSITOL KINASE"/>
    <property type="match status" value="1"/>
</dbReference>
<feature type="domain" description="PI3K/PI4K catalytic" evidence="8">
    <location>
        <begin position="375"/>
        <end position="533"/>
    </location>
</feature>
<dbReference type="Pfam" id="PF00454">
    <property type="entry name" value="PI3_PI4_kinase"/>
    <property type="match status" value="1"/>
</dbReference>
<dbReference type="GO" id="GO:0005886">
    <property type="term" value="C:plasma membrane"/>
    <property type="evidence" value="ECO:0007669"/>
    <property type="project" value="TreeGrafter"/>
</dbReference>
<keyword evidence="4" id="KW-0808">Transferase</keyword>
<dbReference type="FunFam" id="3.30.1010.10:FF:000014">
    <property type="entry name" value="Phosphatidylinositol 4-kinase STT4"/>
    <property type="match status" value="1"/>
</dbReference>
<dbReference type="SUPFAM" id="SSF48371">
    <property type="entry name" value="ARM repeat"/>
    <property type="match status" value="1"/>
</dbReference>
<name>A0AAW2Z1F0_9EUKA</name>
<dbReference type="SMART" id="SM00146">
    <property type="entry name" value="PI3Kc"/>
    <property type="match status" value="1"/>
</dbReference>
<gene>
    <name evidence="10" type="ORF">AKO1_014205</name>
</gene>
<accession>A0AAW2Z1F0</accession>
<dbReference type="GO" id="GO:0048015">
    <property type="term" value="P:phosphatidylinositol-mediated signaling"/>
    <property type="evidence" value="ECO:0007669"/>
    <property type="project" value="TreeGrafter"/>
</dbReference>
<comment type="caution">
    <text evidence="10">The sequence shown here is derived from an EMBL/GenBank/DDBJ whole genome shotgun (WGS) entry which is preliminary data.</text>
</comment>
<keyword evidence="6" id="KW-0418">Kinase</keyword>
<keyword evidence="11" id="KW-1185">Reference proteome</keyword>
<evidence type="ECO:0000256" key="7">
    <source>
        <dbReference type="ARBA" id="ARBA00022840"/>
    </source>
</evidence>
<dbReference type="AlphaFoldDB" id="A0AAW2Z1F0"/>
<dbReference type="SUPFAM" id="SSF56112">
    <property type="entry name" value="Protein kinase-like (PK-like)"/>
    <property type="match status" value="1"/>
</dbReference>
<dbReference type="PANTHER" id="PTHR10048:SF15">
    <property type="entry name" value="PHOSPHATIDYLINOSITOL 4-KINASE ALPHA"/>
    <property type="match status" value="1"/>
</dbReference>
<keyword evidence="5" id="KW-0547">Nucleotide-binding</keyword>
<dbReference type="Gene3D" id="1.25.40.70">
    <property type="entry name" value="Phosphatidylinositol 3-kinase, accessory domain (PIK)"/>
    <property type="match status" value="1"/>
</dbReference>
<evidence type="ECO:0000259" key="9">
    <source>
        <dbReference type="PROSITE" id="PS51545"/>
    </source>
</evidence>
<dbReference type="Pfam" id="PF00613">
    <property type="entry name" value="PI3Ka"/>
    <property type="match status" value="1"/>
</dbReference>
<comment type="catalytic activity">
    <reaction evidence="1">
        <text>a 1,2-diacyl-sn-glycero-3-phospho-(1D-myo-inositol) + ATP = a 1,2-diacyl-sn-glycero-3-phospho-(1D-myo-inositol 4-phosphate) + ADP + H(+)</text>
        <dbReference type="Rhea" id="RHEA:19877"/>
        <dbReference type="ChEBI" id="CHEBI:15378"/>
        <dbReference type="ChEBI" id="CHEBI:30616"/>
        <dbReference type="ChEBI" id="CHEBI:57880"/>
        <dbReference type="ChEBI" id="CHEBI:58178"/>
        <dbReference type="ChEBI" id="CHEBI:456216"/>
        <dbReference type="EC" id="2.7.1.67"/>
    </reaction>
</comment>
<dbReference type="PROSITE" id="PS00915">
    <property type="entry name" value="PI3_4_KINASE_1"/>
    <property type="match status" value="1"/>
</dbReference>
<dbReference type="PROSITE" id="PS51545">
    <property type="entry name" value="PIK_HELICAL"/>
    <property type="match status" value="1"/>
</dbReference>
<keyword evidence="7" id="KW-0067">ATP-binding</keyword>
<dbReference type="InterPro" id="IPR001263">
    <property type="entry name" value="PI3K_accessory_dom"/>
</dbReference>
<dbReference type="PROSITE" id="PS00916">
    <property type="entry name" value="PI3_4_KINASE_2"/>
    <property type="match status" value="1"/>
</dbReference>
<dbReference type="Gene3D" id="3.30.1010.10">
    <property type="entry name" value="Phosphatidylinositol 3-kinase Catalytic Subunit, Chain A, domain 4"/>
    <property type="match status" value="1"/>
</dbReference>
<evidence type="ECO:0000256" key="6">
    <source>
        <dbReference type="ARBA" id="ARBA00022777"/>
    </source>
</evidence>
<protein>
    <recommendedName>
        <fullName evidence="3">1-phosphatidylinositol 4-kinase</fullName>
        <ecNumber evidence="3">2.7.1.67</ecNumber>
    </recommendedName>
</protein>
<dbReference type="GO" id="GO:0046854">
    <property type="term" value="P:phosphatidylinositol phosphate biosynthetic process"/>
    <property type="evidence" value="ECO:0007669"/>
    <property type="project" value="InterPro"/>
</dbReference>
<dbReference type="InterPro" id="IPR016024">
    <property type="entry name" value="ARM-type_fold"/>
</dbReference>
<evidence type="ECO:0000256" key="1">
    <source>
        <dbReference type="ARBA" id="ARBA00001686"/>
    </source>
</evidence>
<dbReference type="SMART" id="SM00145">
    <property type="entry name" value="PI3Ka"/>
    <property type="match status" value="1"/>
</dbReference>
<feature type="domain" description="PIK helical" evidence="9">
    <location>
        <begin position="81"/>
        <end position="265"/>
    </location>
</feature>
<dbReference type="Gene3D" id="1.10.1070.11">
    <property type="entry name" value="Phosphatidylinositol 3-/4-kinase, catalytic domain"/>
    <property type="match status" value="1"/>
</dbReference>
<dbReference type="Proteomes" id="UP001431209">
    <property type="component" value="Unassembled WGS sequence"/>
</dbReference>
<organism evidence="10 11">
    <name type="scientific">Acrasis kona</name>
    <dbReference type="NCBI Taxonomy" id="1008807"/>
    <lineage>
        <taxon>Eukaryota</taxon>
        <taxon>Discoba</taxon>
        <taxon>Heterolobosea</taxon>
        <taxon>Tetramitia</taxon>
        <taxon>Eutetramitia</taxon>
        <taxon>Acrasidae</taxon>
        <taxon>Acrasis</taxon>
    </lineage>
</organism>
<dbReference type="EMBL" id="JAOPGA020000894">
    <property type="protein sequence ID" value="KAL0482805.1"/>
    <property type="molecule type" value="Genomic_DNA"/>
</dbReference>
<evidence type="ECO:0000256" key="2">
    <source>
        <dbReference type="ARBA" id="ARBA00006209"/>
    </source>
</evidence>
<evidence type="ECO:0000256" key="4">
    <source>
        <dbReference type="ARBA" id="ARBA00022679"/>
    </source>
</evidence>
<dbReference type="InterPro" id="IPR042236">
    <property type="entry name" value="PI3K_accessory_sf"/>
</dbReference>
<evidence type="ECO:0000313" key="11">
    <source>
        <dbReference type="Proteomes" id="UP001431209"/>
    </source>
</evidence>
<evidence type="ECO:0000313" key="10">
    <source>
        <dbReference type="EMBL" id="KAL0482805.1"/>
    </source>
</evidence>
<comment type="similarity">
    <text evidence="2">Belongs to the PI3/PI4-kinase family. Type III PI4K subfamily.</text>
</comment>
<dbReference type="GO" id="GO:0004430">
    <property type="term" value="F:1-phosphatidylinositol 4-kinase activity"/>
    <property type="evidence" value="ECO:0007669"/>
    <property type="project" value="UniProtKB-EC"/>
</dbReference>
<feature type="non-terminal residue" evidence="10">
    <location>
        <position position="533"/>
    </location>
</feature>
<evidence type="ECO:0000256" key="3">
    <source>
        <dbReference type="ARBA" id="ARBA00012169"/>
    </source>
</evidence>
<dbReference type="GO" id="GO:0005737">
    <property type="term" value="C:cytoplasm"/>
    <property type="evidence" value="ECO:0007669"/>
    <property type="project" value="TreeGrafter"/>
</dbReference>
<proteinExistence type="inferred from homology"/>
<dbReference type="InterPro" id="IPR015433">
    <property type="entry name" value="PI3/4_kinase"/>
</dbReference>
<dbReference type="PROSITE" id="PS50290">
    <property type="entry name" value="PI3_4_KINASE_3"/>
    <property type="match status" value="1"/>
</dbReference>
<dbReference type="InterPro" id="IPR018936">
    <property type="entry name" value="PI3/4_kinase_CS"/>
</dbReference>
<dbReference type="InterPro" id="IPR036940">
    <property type="entry name" value="PI3/4_kinase_cat_sf"/>
</dbReference>
<dbReference type="InterPro" id="IPR000403">
    <property type="entry name" value="PI3/4_kinase_cat_dom"/>
</dbReference>
<dbReference type="GO" id="GO:0005524">
    <property type="term" value="F:ATP binding"/>
    <property type="evidence" value="ECO:0007669"/>
    <property type="project" value="UniProtKB-KW"/>
</dbReference>
<sequence>MKLSPSIDNMSNASGSHRGTQIMNLRKATAGSNSADKLMNANGNMTSSMIELILLLIEHEISRMVLWRSPHQGDSDLNVSQPQDVNLASRWKVYVRTAWNYSPKFAIQLAIRFPMETIRSELTRLVTQHASEVTHLHEAASYLINQQNIEQDAKELQHLLYWSPTTLSQALLYLNAPFVHNPLVGQYAIRSLKKFNAQAVVFYLPQLIQCLRHDQSGQLVRYLIDLVRKNVMFTHQLIWTLRTEIIDYDNLTPEESAELTAAEHSLSKICHALYLQVLGELVFDERAKRLYEEEFYFFDQITAISGALVPYPKDQRPHELVKMVRERILNKPLTKNLYTPTNTNCRIKYFDPTRSLTLKSAKKVPILIPFWVELREPDLDIGQDQESQTQVDFENPDLNGLVLQPCIFKMGDDCRQDQLALQIISMFKRIFENMNLPLYLFPYRVITTGRGMGIIEVIPNSSSRHQIGTNYEGNLYDYFLKKYGHESSIPFQIARKNFIESMAAYSVVSYILAIKDRHNGNIMVDEDGHIIHI</sequence>
<dbReference type="InterPro" id="IPR011009">
    <property type="entry name" value="Kinase-like_dom_sf"/>
</dbReference>
<evidence type="ECO:0000256" key="5">
    <source>
        <dbReference type="ARBA" id="ARBA00022741"/>
    </source>
</evidence>
<reference evidence="10 11" key="1">
    <citation type="submission" date="2024-03" db="EMBL/GenBank/DDBJ databases">
        <title>The Acrasis kona genome and developmental transcriptomes reveal deep origins of eukaryotic multicellular pathways.</title>
        <authorList>
            <person name="Sheikh S."/>
            <person name="Fu C.-J."/>
            <person name="Brown M.W."/>
            <person name="Baldauf S.L."/>
        </authorList>
    </citation>
    <scope>NUCLEOTIDE SEQUENCE [LARGE SCALE GENOMIC DNA]</scope>
    <source>
        <strain evidence="10 11">ATCC MYA-3509</strain>
    </source>
</reference>